<dbReference type="SUPFAM" id="SSF53335">
    <property type="entry name" value="S-adenosyl-L-methionine-dependent methyltransferases"/>
    <property type="match status" value="1"/>
</dbReference>
<dbReference type="GO" id="GO:0032259">
    <property type="term" value="P:methylation"/>
    <property type="evidence" value="ECO:0007669"/>
    <property type="project" value="UniProtKB-KW"/>
</dbReference>
<gene>
    <name evidence="2" type="ORF">K8352_01325</name>
</gene>
<keyword evidence="2" id="KW-0808">Transferase</keyword>
<dbReference type="Pfam" id="PF13847">
    <property type="entry name" value="Methyltransf_31"/>
    <property type="match status" value="1"/>
</dbReference>
<evidence type="ECO:0000313" key="2">
    <source>
        <dbReference type="EMBL" id="MCG2459383.1"/>
    </source>
</evidence>
<dbReference type="Gene3D" id="3.40.50.150">
    <property type="entry name" value="Vaccinia Virus protein VP39"/>
    <property type="match status" value="1"/>
</dbReference>
<sequence length="217" mass="25313">MGLLKRDLNTEQTKKDFKQVAWFYNMWSRLTESKAANKVIEYADIHNGERIIEIACGTGVVFKEIVKRNPEGENLGIDLSNDMLAKARKLLKKEDAKSYELRQGDIFELYIESESYDKLVNNFMIDLMPEETFDEILLAFYKVLKPNGLAIISTFSFGRKKVNKFWVWLAGNFPKLLTECRPVEIKNNLKRIGFEIEKEIEISQNTFPSKVYKLRKP</sequence>
<dbReference type="InterPro" id="IPR025714">
    <property type="entry name" value="Methyltranfer_dom"/>
</dbReference>
<dbReference type="Proteomes" id="UP001200642">
    <property type="component" value="Unassembled WGS sequence"/>
</dbReference>
<accession>A0AAE3EQY6</accession>
<keyword evidence="3" id="KW-1185">Reference proteome</keyword>
<organism evidence="2 3">
    <name type="scientific">Cerina litoralis</name>
    <dbReference type="NCBI Taxonomy" id="2874477"/>
    <lineage>
        <taxon>Bacteria</taxon>
        <taxon>Pseudomonadati</taxon>
        <taxon>Bacteroidota</taxon>
        <taxon>Flavobacteriia</taxon>
        <taxon>Flavobacteriales</taxon>
        <taxon>Flavobacteriaceae</taxon>
        <taxon>Cerina</taxon>
    </lineage>
</organism>
<keyword evidence="2" id="KW-0489">Methyltransferase</keyword>
<dbReference type="CDD" id="cd02440">
    <property type="entry name" value="AdoMet_MTases"/>
    <property type="match status" value="1"/>
</dbReference>
<evidence type="ECO:0000313" key="3">
    <source>
        <dbReference type="Proteomes" id="UP001200642"/>
    </source>
</evidence>
<dbReference type="EMBL" id="JAIRBC010000001">
    <property type="protein sequence ID" value="MCG2459383.1"/>
    <property type="molecule type" value="Genomic_DNA"/>
</dbReference>
<comment type="caution">
    <text evidence="2">The sequence shown here is derived from an EMBL/GenBank/DDBJ whole genome shotgun (WGS) entry which is preliminary data.</text>
</comment>
<feature type="domain" description="Methyltransferase" evidence="1">
    <location>
        <begin position="45"/>
        <end position="156"/>
    </location>
</feature>
<protein>
    <submittedName>
        <fullName evidence="2">Methyltransferase domain-containing protein</fullName>
    </submittedName>
</protein>
<reference evidence="2" key="1">
    <citation type="submission" date="2023-02" db="EMBL/GenBank/DDBJ databases">
        <title>Genome of Flavobacteriaceae gen. nov. sp. strain F89.</title>
        <authorList>
            <person name="Wang Y."/>
        </authorList>
    </citation>
    <scope>NUCLEOTIDE SEQUENCE</scope>
    <source>
        <strain evidence="2">F89</strain>
    </source>
</reference>
<dbReference type="PANTHER" id="PTHR43861">
    <property type="entry name" value="TRANS-ACONITATE 2-METHYLTRANSFERASE-RELATED"/>
    <property type="match status" value="1"/>
</dbReference>
<evidence type="ECO:0000259" key="1">
    <source>
        <dbReference type="Pfam" id="PF13847"/>
    </source>
</evidence>
<dbReference type="GO" id="GO:0008168">
    <property type="term" value="F:methyltransferase activity"/>
    <property type="evidence" value="ECO:0007669"/>
    <property type="project" value="UniProtKB-KW"/>
</dbReference>
<proteinExistence type="predicted"/>
<dbReference type="AlphaFoldDB" id="A0AAE3EQY6"/>
<dbReference type="InterPro" id="IPR029063">
    <property type="entry name" value="SAM-dependent_MTases_sf"/>
</dbReference>
<name>A0AAE3EQY6_9FLAO</name>
<dbReference type="RefSeq" id="WP_317900528.1">
    <property type="nucleotide sequence ID" value="NZ_JAIRBC010000001.1"/>
</dbReference>